<keyword evidence="1 4" id="KW-0378">Hydrolase</keyword>
<dbReference type="Pfam" id="PF01734">
    <property type="entry name" value="Patatin"/>
    <property type="match status" value="1"/>
</dbReference>
<dbReference type="PaxDb" id="1198114-AciX9_0395"/>
<dbReference type="KEGG" id="acm:AciX9_0395"/>
<keyword evidence="2 4" id="KW-0442">Lipid degradation</keyword>
<feature type="short sequence motif" description="DGA/G" evidence="4">
    <location>
        <begin position="260"/>
        <end position="262"/>
    </location>
</feature>
<sequence>MVFGLASACFAQSGGAGAVQGGAPGGKNAGDQQHVNQSQAPDTKTASGSDTKDYASGRTVKVSPLAPASAPAKVFARPRIGLALGGGGALALSEIGVLRWFEEHHIPVDEVAGTSMGCMVSALYSTGRTPEELTGVMNDKVFTSVFSLSQTYTSKSFRRREDSRELPNAITIGLKHGVSFRNAVLLDQGLNSFLDRQFLRYDDQVDFNALPIPLRCVSTDLNDGVPVTFARGSIPDAIRASVSLPGVYKPFEMDGHEYVDGGVLDNLPTSSVKAMDADVILAVSLPLSPLDKGGLDSILGVLQRSFSVAIEGAEREQRKMANVVMMPDVSGYTAADYLKTAGLAKRGYAAAEANKDALLKYAVSDADWQEYLVHRRSLRRGPAAPVLRVRVKAPNASATLAVQRLFMPLVNQPVDTRKIETLLDQVRADGRYDADYTVGYETEAEFRAQQSGAGLGKKGTVDVPVATSTSQLPAKDQDSLKAELNQQPNAAPQSANGQRAGAPVPNPNAPSTGGQPGLTAAVADAPDQKGLAATQRVTNESLADVADRPIILVTVADKKTGPPFLELGANVRAQTTAVTRATLQAIVLDQDLGGYGNELRTSVRVGYETAIDTEFIHPFNAVSSPGFNYFVAPHGQVLRQPEQIYSNQVRLADRLLQRFGVGGDIGVSNQRTQELRAGYDFTNIRWDLLVGQDNAATFYGNSQRARVRYAYDDQDRALIPQYGVRFVTEAAYLFDAVGSHNAPQITAEGTYAHRFRLPGEAKTFMPKKSAPDDVVEAKPNQGKEIFAMAVDSGTMFHRSVAQPFLYTLGGPVRLSASAIDEYRGTDYWLVEPGLLRRIAQLPQPLGQSIYVGLVYEAGQMYAPGQRTITRQDVFLGLAAETPLGVITFGPAIGDHNERKFVFTLGRLF</sequence>
<dbReference type="PROSITE" id="PS51635">
    <property type="entry name" value="PNPLA"/>
    <property type="match status" value="1"/>
</dbReference>
<dbReference type="HOGENOM" id="CLU_014750_1_0_0"/>
<evidence type="ECO:0000256" key="3">
    <source>
        <dbReference type="ARBA" id="ARBA00023098"/>
    </source>
</evidence>
<accession>E8WXD4</accession>
<gene>
    <name evidence="7" type="ordered locus">AciX9_0395</name>
</gene>
<feature type="region of interest" description="Disordered" evidence="5">
    <location>
        <begin position="20"/>
        <end position="58"/>
    </location>
</feature>
<evidence type="ECO:0000256" key="5">
    <source>
        <dbReference type="SAM" id="MobiDB-lite"/>
    </source>
</evidence>
<feature type="active site" description="Nucleophile" evidence="4">
    <location>
        <position position="115"/>
    </location>
</feature>
<dbReference type="SUPFAM" id="SSF52151">
    <property type="entry name" value="FabD/lysophospholipase-like"/>
    <property type="match status" value="1"/>
</dbReference>
<dbReference type="eggNOG" id="COG1752">
    <property type="taxonomic scope" value="Bacteria"/>
</dbReference>
<name>E8WXD4_GRATM</name>
<evidence type="ECO:0000256" key="1">
    <source>
        <dbReference type="ARBA" id="ARBA00022801"/>
    </source>
</evidence>
<dbReference type="Gene3D" id="3.40.1090.10">
    <property type="entry name" value="Cytosolic phospholipase A2 catalytic domain"/>
    <property type="match status" value="2"/>
</dbReference>
<organism evidence="8">
    <name type="scientific">Granulicella tundricola (strain ATCC BAA-1859 / DSM 23138 / MP5ACTX9)</name>
    <dbReference type="NCBI Taxonomy" id="1198114"/>
    <lineage>
        <taxon>Bacteria</taxon>
        <taxon>Pseudomonadati</taxon>
        <taxon>Acidobacteriota</taxon>
        <taxon>Terriglobia</taxon>
        <taxon>Terriglobales</taxon>
        <taxon>Acidobacteriaceae</taxon>
        <taxon>Granulicella</taxon>
    </lineage>
</organism>
<feature type="short sequence motif" description="GXSXG" evidence="4">
    <location>
        <begin position="113"/>
        <end position="117"/>
    </location>
</feature>
<evidence type="ECO:0000313" key="7">
    <source>
        <dbReference type="EMBL" id="ADW67467.1"/>
    </source>
</evidence>
<feature type="compositionally biased region" description="Polar residues" evidence="5">
    <location>
        <begin position="484"/>
        <end position="497"/>
    </location>
</feature>
<feature type="region of interest" description="Disordered" evidence="5">
    <location>
        <begin position="470"/>
        <end position="521"/>
    </location>
</feature>
<keyword evidence="3 4" id="KW-0443">Lipid metabolism</keyword>
<dbReference type="GO" id="GO:0016787">
    <property type="term" value="F:hydrolase activity"/>
    <property type="evidence" value="ECO:0007669"/>
    <property type="project" value="UniProtKB-UniRule"/>
</dbReference>
<feature type="active site" description="Proton acceptor" evidence="4">
    <location>
        <position position="260"/>
    </location>
</feature>
<reference evidence="8" key="1">
    <citation type="submission" date="2011-01" db="EMBL/GenBank/DDBJ databases">
        <title>Complete sequence of chromosome of Acidobacterium sp. MP5ACTX9.</title>
        <authorList>
            <consortium name="US DOE Joint Genome Institute"/>
            <person name="Lucas S."/>
            <person name="Copeland A."/>
            <person name="Lapidus A."/>
            <person name="Cheng J.-F."/>
            <person name="Goodwin L."/>
            <person name="Pitluck S."/>
            <person name="Teshima H."/>
            <person name="Detter J.C."/>
            <person name="Han C."/>
            <person name="Tapia R."/>
            <person name="Land M."/>
            <person name="Hauser L."/>
            <person name="Kyrpides N."/>
            <person name="Ivanova N."/>
            <person name="Ovchinnikova G."/>
            <person name="Pagani I."/>
            <person name="Rawat S.R."/>
            <person name="Mannisto M."/>
            <person name="Haggblom M.M."/>
            <person name="Woyke T."/>
        </authorList>
    </citation>
    <scope>NUCLEOTIDE SEQUENCE [LARGE SCALE GENOMIC DNA]</scope>
    <source>
        <strain evidence="8">MP5ACTX9</strain>
    </source>
</reference>
<dbReference type="AlphaFoldDB" id="E8WXD4"/>
<dbReference type="InterPro" id="IPR002641">
    <property type="entry name" value="PNPLA_dom"/>
</dbReference>
<dbReference type="OrthoDB" id="9770965at2"/>
<protein>
    <submittedName>
        <fullName evidence="7">Patatin</fullName>
    </submittedName>
</protein>
<dbReference type="PANTHER" id="PTHR14226">
    <property type="entry name" value="NEUROPATHY TARGET ESTERASE/SWISS CHEESE D.MELANOGASTER"/>
    <property type="match status" value="1"/>
</dbReference>
<evidence type="ECO:0000256" key="4">
    <source>
        <dbReference type="PROSITE-ProRule" id="PRU01161"/>
    </source>
</evidence>
<dbReference type="InterPro" id="IPR016035">
    <property type="entry name" value="Acyl_Trfase/lysoPLipase"/>
</dbReference>
<evidence type="ECO:0000259" key="6">
    <source>
        <dbReference type="PROSITE" id="PS51635"/>
    </source>
</evidence>
<dbReference type="InterPro" id="IPR050301">
    <property type="entry name" value="NTE"/>
</dbReference>
<dbReference type="STRING" id="1198114.AciX9_0395"/>
<feature type="compositionally biased region" description="Polar residues" evidence="5">
    <location>
        <begin position="30"/>
        <end position="49"/>
    </location>
</feature>
<dbReference type="GO" id="GO:0016042">
    <property type="term" value="P:lipid catabolic process"/>
    <property type="evidence" value="ECO:0007669"/>
    <property type="project" value="UniProtKB-UniRule"/>
</dbReference>
<feature type="domain" description="PNPLA" evidence="6">
    <location>
        <begin position="82"/>
        <end position="273"/>
    </location>
</feature>
<comment type="caution">
    <text evidence="4">Lacks conserved residue(s) required for the propagation of feature annotation.</text>
</comment>
<dbReference type="Gene3D" id="2.40.160.50">
    <property type="entry name" value="membrane protein fhac: a member of the omp85/tpsb transporter family"/>
    <property type="match status" value="1"/>
</dbReference>
<proteinExistence type="predicted"/>
<dbReference type="Proteomes" id="UP000000343">
    <property type="component" value="Chromosome"/>
</dbReference>
<evidence type="ECO:0000313" key="8">
    <source>
        <dbReference type="Proteomes" id="UP000000343"/>
    </source>
</evidence>
<dbReference type="PANTHER" id="PTHR14226:SF29">
    <property type="entry name" value="NEUROPATHY TARGET ESTERASE SWS"/>
    <property type="match status" value="1"/>
</dbReference>
<evidence type="ECO:0000256" key="2">
    <source>
        <dbReference type="ARBA" id="ARBA00022963"/>
    </source>
</evidence>
<dbReference type="EMBL" id="CP002480">
    <property type="protein sequence ID" value="ADW67467.1"/>
    <property type="molecule type" value="Genomic_DNA"/>
</dbReference>
<keyword evidence="8" id="KW-1185">Reference proteome</keyword>